<evidence type="ECO:0000256" key="8">
    <source>
        <dbReference type="ARBA" id="ARBA00022942"/>
    </source>
</evidence>
<dbReference type="Proteomes" id="UP001375240">
    <property type="component" value="Unassembled WGS sequence"/>
</dbReference>
<comment type="similarity">
    <text evidence="3">Belongs to the ATP-dependent AMP-binding enzyme family.</text>
</comment>
<proteinExistence type="inferred from homology"/>
<evidence type="ECO:0000259" key="12">
    <source>
        <dbReference type="Pfam" id="PF13193"/>
    </source>
</evidence>
<evidence type="ECO:0000256" key="6">
    <source>
        <dbReference type="ARBA" id="ARBA00022741"/>
    </source>
</evidence>
<evidence type="ECO:0000256" key="3">
    <source>
        <dbReference type="ARBA" id="ARBA00006432"/>
    </source>
</evidence>
<dbReference type="GO" id="GO:0043161">
    <property type="term" value="P:proteasome-mediated ubiquitin-dependent protein catabolic process"/>
    <property type="evidence" value="ECO:0007669"/>
    <property type="project" value="InterPro"/>
</dbReference>
<keyword evidence="4" id="KW-0963">Cytoplasm</keyword>
<dbReference type="InterPro" id="IPR042099">
    <property type="entry name" value="ANL_N_sf"/>
</dbReference>
<comment type="caution">
    <text evidence="13">The sequence shown here is derived from an EMBL/GenBank/DDBJ whole genome shotgun (WGS) entry which is preliminary data.</text>
</comment>
<dbReference type="SUPFAM" id="SSF56235">
    <property type="entry name" value="N-terminal nucleophile aminohydrolases (Ntn hydrolases)"/>
    <property type="match status" value="1"/>
</dbReference>
<keyword evidence="14" id="KW-1185">Reference proteome</keyword>
<dbReference type="PROSITE" id="PS51476">
    <property type="entry name" value="PROTEASOME_BETA_2"/>
    <property type="match status" value="1"/>
</dbReference>
<sequence>MASITKPHLPVPVALSTNGNHETLFSNWSIFSTSIAQRFQSRTTPLTSIIGSYFDSLKSLFSGYCKVNIVSSLLERVSNASASKTSPMAATKEAAEDIMRGESTYDIPHTDLLSWLFKSDYDHDKKILVDALNPERYITTNQAKSMVRSLIGGLRSIGVKPGDSVCVHSFNDVFYPIAALAIIGVGARFVGTNPGYTVFELNHHLKISQTKFVITQPSLAKNITEAAKQVGIPEENIVAFDVRGEETRRYHSFMKLLQTKEEEWVSFQDEKAAKETILGLFASSGTTGMPKVIAVSHYAWVASTVLLPEVLERPYDVRRLMFLPAFHAFAAPLTILMPIKLGQETYLLPRFELATFCEAAGKYEINETAVAPPCLQAFMKAGEEKQGQLRSIKRVWCGGAPMNVKLQVESRKCFDDDAEIVNIWGMTEIGITVAMRYDEIDRNGAASKLLANTEARIINDDGLNVTLTGGHGEVQVRSPQASLGYFGNEKATNETFIPGGWVRTGDVAYFSDKKLYIMDRQKEIIKVRGWQVAPAELEAALVSHPKIKDAAVIGIKVEIDGGEYEVPRAYVVRMPAADINEEEVKAFMLAKLAKYKALDGGVVFVEAIPKSATGKILKKIIRAEWLSKDRVANPFTLNGGACLAMAGKDCVAIACDLRLGQQALTLSNNFPKIFNYGDVWLGLTGLATDVQTMHSLFRYKVNLYRLREEREIEPETMANLVSSTLYERRFGPFFVSPVVAGINQRTGKPFICGFDSIGCIDFAKDFIVSGTASDQLFGVAEGLWEPDLEPEDLFETISQTLLNSLDRDALAGWGAHVYIITKDGVTKRLLRTRQD</sequence>
<evidence type="ECO:0000256" key="2">
    <source>
        <dbReference type="ARBA" id="ARBA00005179"/>
    </source>
</evidence>
<evidence type="ECO:0000313" key="13">
    <source>
        <dbReference type="EMBL" id="KAK6334080.1"/>
    </source>
</evidence>
<organism evidence="13 14">
    <name type="scientific">Orbilia brochopaga</name>
    <dbReference type="NCBI Taxonomy" id="3140254"/>
    <lineage>
        <taxon>Eukaryota</taxon>
        <taxon>Fungi</taxon>
        <taxon>Dikarya</taxon>
        <taxon>Ascomycota</taxon>
        <taxon>Pezizomycotina</taxon>
        <taxon>Orbiliomycetes</taxon>
        <taxon>Orbiliales</taxon>
        <taxon>Orbiliaceae</taxon>
        <taxon>Orbilia</taxon>
    </lineage>
</organism>
<dbReference type="Gene3D" id="3.60.20.10">
    <property type="entry name" value="Glutamine Phosphoribosylpyrophosphate, subunit 1, domain 1"/>
    <property type="match status" value="1"/>
</dbReference>
<dbReference type="InterPro" id="IPR029055">
    <property type="entry name" value="Ntn_hydrolases_N"/>
</dbReference>
<dbReference type="Gene3D" id="3.30.300.30">
    <property type="match status" value="1"/>
</dbReference>
<dbReference type="InterPro" id="IPR001353">
    <property type="entry name" value="Proteasome_sua/b"/>
</dbReference>
<keyword evidence="5" id="KW-0436">Ligase</keyword>
<dbReference type="InterPro" id="IPR045851">
    <property type="entry name" value="AMP-bd_C_sf"/>
</dbReference>
<evidence type="ECO:0000256" key="5">
    <source>
        <dbReference type="ARBA" id="ARBA00022598"/>
    </source>
</evidence>
<dbReference type="CDD" id="cd03759">
    <property type="entry name" value="proteasome_beta_type_3"/>
    <property type="match status" value="1"/>
</dbReference>
<dbReference type="AlphaFoldDB" id="A0AAV9U201"/>
<dbReference type="GO" id="GO:0005524">
    <property type="term" value="F:ATP binding"/>
    <property type="evidence" value="ECO:0007669"/>
    <property type="project" value="UniProtKB-KW"/>
</dbReference>
<protein>
    <submittedName>
        <fullName evidence="13">Uncharacterized protein</fullName>
    </submittedName>
</protein>
<evidence type="ECO:0000256" key="1">
    <source>
        <dbReference type="ARBA" id="ARBA00004123"/>
    </source>
</evidence>
<dbReference type="Pfam" id="PF00501">
    <property type="entry name" value="AMP-binding"/>
    <property type="match status" value="1"/>
</dbReference>
<keyword evidence="9" id="KW-0539">Nucleus</keyword>
<comment type="pathway">
    <text evidence="2">Secondary metabolite biosynthesis.</text>
</comment>
<dbReference type="PANTHER" id="PTHR24096:SF317">
    <property type="entry name" value="ADENYLATE-FORMING ENZYME AFEA"/>
    <property type="match status" value="1"/>
</dbReference>
<dbReference type="GO" id="GO:0016405">
    <property type="term" value="F:CoA-ligase activity"/>
    <property type="evidence" value="ECO:0007669"/>
    <property type="project" value="TreeGrafter"/>
</dbReference>
<dbReference type="PROSITE" id="PS00854">
    <property type="entry name" value="PROTEASOME_BETA_1"/>
    <property type="match status" value="1"/>
</dbReference>
<feature type="domain" description="AMP-binding enzyme C-terminal" evidence="12">
    <location>
        <begin position="536"/>
        <end position="615"/>
    </location>
</feature>
<evidence type="ECO:0000256" key="9">
    <source>
        <dbReference type="ARBA" id="ARBA00023242"/>
    </source>
</evidence>
<dbReference type="Pfam" id="PF13193">
    <property type="entry name" value="AMP-binding_C"/>
    <property type="match status" value="1"/>
</dbReference>
<dbReference type="Gene3D" id="3.40.50.12780">
    <property type="entry name" value="N-terminal domain of ligase-like"/>
    <property type="match status" value="1"/>
</dbReference>
<keyword evidence="6" id="KW-0547">Nucleotide-binding</keyword>
<dbReference type="InterPro" id="IPR033811">
    <property type="entry name" value="Proteasome_beta_3"/>
</dbReference>
<dbReference type="SUPFAM" id="SSF56801">
    <property type="entry name" value="Acetyl-CoA synthetase-like"/>
    <property type="match status" value="1"/>
</dbReference>
<dbReference type="InterPro" id="IPR016050">
    <property type="entry name" value="Proteasome_bsu_CS"/>
</dbReference>
<evidence type="ECO:0000256" key="10">
    <source>
        <dbReference type="ARBA" id="ARBA00026071"/>
    </source>
</evidence>
<keyword evidence="7" id="KW-0067">ATP-binding</keyword>
<dbReference type="GO" id="GO:0019748">
    <property type="term" value="P:secondary metabolic process"/>
    <property type="evidence" value="ECO:0007669"/>
    <property type="project" value="TreeGrafter"/>
</dbReference>
<dbReference type="InterPro" id="IPR023333">
    <property type="entry name" value="Proteasome_suB-type"/>
</dbReference>
<dbReference type="Pfam" id="PF00227">
    <property type="entry name" value="Proteasome"/>
    <property type="match status" value="1"/>
</dbReference>
<dbReference type="GO" id="GO:0019774">
    <property type="term" value="C:proteasome core complex, beta-subunit complex"/>
    <property type="evidence" value="ECO:0007669"/>
    <property type="project" value="InterPro"/>
</dbReference>
<dbReference type="InterPro" id="IPR025110">
    <property type="entry name" value="AMP-bd_C"/>
</dbReference>
<dbReference type="InterPro" id="IPR000873">
    <property type="entry name" value="AMP-dep_synth/lig_dom"/>
</dbReference>
<gene>
    <name evidence="13" type="ORF">TWF696_002582</name>
</gene>
<dbReference type="PANTHER" id="PTHR24096">
    <property type="entry name" value="LONG-CHAIN-FATTY-ACID--COA LIGASE"/>
    <property type="match status" value="1"/>
</dbReference>
<accession>A0AAV9U201</accession>
<reference evidence="13 14" key="1">
    <citation type="submission" date="2019-10" db="EMBL/GenBank/DDBJ databases">
        <authorList>
            <person name="Palmer J.M."/>
        </authorList>
    </citation>
    <scope>NUCLEOTIDE SEQUENCE [LARGE SCALE GENOMIC DNA]</scope>
    <source>
        <strain evidence="13 14">TWF696</strain>
    </source>
</reference>
<dbReference type="EMBL" id="JAVHNQ010000013">
    <property type="protein sequence ID" value="KAK6334080.1"/>
    <property type="molecule type" value="Genomic_DNA"/>
</dbReference>
<feature type="domain" description="AMP-dependent synthetase/ligase" evidence="11">
    <location>
        <begin position="124"/>
        <end position="486"/>
    </location>
</feature>
<dbReference type="GO" id="GO:0005634">
    <property type="term" value="C:nucleus"/>
    <property type="evidence" value="ECO:0007669"/>
    <property type="project" value="UniProtKB-SubCell"/>
</dbReference>
<keyword evidence="8" id="KW-0647">Proteasome</keyword>
<evidence type="ECO:0000259" key="11">
    <source>
        <dbReference type="Pfam" id="PF00501"/>
    </source>
</evidence>
<comment type="subunit">
    <text evidence="10">The 26S proteasome consists of a 20S proteasome core and two 19S regulatory subunits. The 20S proteasome core is composed of 28 subunits that are arranged in four stacked rings, resulting in a barrel-shaped structure. The two end rings are each formed by seven alpha subunits, and the two central rings are each formed by seven beta subunits. The catalytic chamber with the active sites is on the inside of the barrel.</text>
</comment>
<evidence type="ECO:0000256" key="7">
    <source>
        <dbReference type="ARBA" id="ARBA00022840"/>
    </source>
</evidence>
<name>A0AAV9U201_9PEZI</name>
<comment type="subcellular location">
    <subcellularLocation>
        <location evidence="1">Nucleus</location>
    </subcellularLocation>
</comment>
<evidence type="ECO:0000313" key="14">
    <source>
        <dbReference type="Proteomes" id="UP001375240"/>
    </source>
</evidence>
<dbReference type="FunFam" id="3.60.20.10:FF:000003">
    <property type="entry name" value="Proteasome subunit beta type-3"/>
    <property type="match status" value="1"/>
</dbReference>
<evidence type="ECO:0000256" key="4">
    <source>
        <dbReference type="ARBA" id="ARBA00022490"/>
    </source>
</evidence>